<dbReference type="SUPFAM" id="SSF116726">
    <property type="entry name" value="TrkA C-terminal domain-like"/>
    <property type="match status" value="1"/>
</dbReference>
<proteinExistence type="predicted"/>
<dbReference type="PROSITE" id="PS51201">
    <property type="entry name" value="RCK_N"/>
    <property type="match status" value="1"/>
</dbReference>
<dbReference type="Proteomes" id="UP000216063">
    <property type="component" value="Unassembled WGS sequence"/>
</dbReference>
<dbReference type="InterPro" id="IPR050721">
    <property type="entry name" value="Trk_Ktr_HKT_K-transport"/>
</dbReference>
<dbReference type="PANTHER" id="PTHR43833:SF11">
    <property type="entry name" value="VOLTAGE-GATED POTASSIUM CHANNEL KCH"/>
    <property type="match status" value="1"/>
</dbReference>
<comment type="subcellular location">
    <subcellularLocation>
        <location evidence="1">Cell membrane</location>
        <topology evidence="1">Multi-pass membrane protein</topology>
    </subcellularLocation>
</comment>
<evidence type="ECO:0000259" key="4">
    <source>
        <dbReference type="PROSITE" id="PS51202"/>
    </source>
</evidence>
<evidence type="ECO:0000313" key="6">
    <source>
        <dbReference type="Proteomes" id="UP000216063"/>
    </source>
</evidence>
<dbReference type="InterPro" id="IPR013099">
    <property type="entry name" value="K_chnl_dom"/>
</dbReference>
<evidence type="ECO:0000256" key="2">
    <source>
        <dbReference type="SAM" id="Phobius"/>
    </source>
</evidence>
<dbReference type="AlphaFoldDB" id="A0A255DU69"/>
<sequence>MHGHTIVCGDDALGLRIIEELKNVGVTVAISQAPEDLEDAGIATADAVICADDDDDLNLQIALLARQANPHARVVARLANAVLREAMADGNGPGAILDVADLAAPSVVEALLKRTTHTISVAGIDFVITGTTATKDGTLREIYGDLAPVAVIRGEAAETPGELIACPGRDERVRPGDWTAMIGTAHELTERGIKIAKPIRATPRPRPLFVRISDAVRAFSDDLNPMFYRSLAVGAALLAGSTIMLRYAYKQPGMGWVDALYFSSETIATVGYGDFTFLHQPTWLRLWGVMMMFAGVATTAIVVAFVADGLLSQRLSHAASRQKVRHLNRHVVVVGLGSFGIQVAGMLKAAGHDVAVIERSEDNRYLSAAAELGVPVIFGDATLRQTLQAARIEEARAVAVLTQDDMVNIETGIVLKEMLGPRTLPEIHRPDVPIVLRIYDRALGSAVGTRFKFEYVRSTVDLATPWFIGAAMGLDVQGTFSVGHRSFMIGAVQVQPGSELDGIRMFELSTHTRVIAISRGQSPVRLHPRRDTQLIAGDTAYLVGPYRELLDTLRKGQSAG</sequence>
<keyword evidence="2" id="KW-0812">Transmembrane</keyword>
<feature type="transmembrane region" description="Helical" evidence="2">
    <location>
        <begin position="331"/>
        <end position="350"/>
    </location>
</feature>
<evidence type="ECO:0000256" key="1">
    <source>
        <dbReference type="ARBA" id="ARBA00004651"/>
    </source>
</evidence>
<protein>
    <submittedName>
        <fullName evidence="5">Potassium transporter TrkA</fullName>
    </submittedName>
</protein>
<dbReference type="RefSeq" id="WP_094475768.1">
    <property type="nucleotide sequence ID" value="NZ_NOZR01000001.1"/>
</dbReference>
<evidence type="ECO:0000313" key="5">
    <source>
        <dbReference type="EMBL" id="OYN82938.1"/>
    </source>
</evidence>
<reference evidence="5 6" key="1">
    <citation type="submission" date="2017-07" db="EMBL/GenBank/DDBJ databases">
        <title>The new phylogeny of genus Mycobacterium.</title>
        <authorList>
            <person name="Tortoli E."/>
            <person name="Trovato A."/>
            <person name="Cirillo D.M."/>
        </authorList>
    </citation>
    <scope>NUCLEOTIDE SEQUENCE [LARGE SCALE GENOMIC DNA]</scope>
    <source>
        <strain evidence="5 6">ATCC 33027</strain>
    </source>
</reference>
<accession>A0A255DU69</accession>
<dbReference type="Gene3D" id="1.10.287.70">
    <property type="match status" value="1"/>
</dbReference>
<dbReference type="PROSITE" id="PS51202">
    <property type="entry name" value="RCK_C"/>
    <property type="match status" value="1"/>
</dbReference>
<feature type="domain" description="RCK C-terminal" evidence="4">
    <location>
        <begin position="477"/>
        <end position="558"/>
    </location>
</feature>
<keyword evidence="2" id="KW-0472">Membrane</keyword>
<keyword evidence="2" id="KW-1133">Transmembrane helix</keyword>
<comment type="caution">
    <text evidence="5">The sequence shown here is derived from an EMBL/GenBank/DDBJ whole genome shotgun (WGS) entry which is preliminary data.</text>
</comment>
<dbReference type="GO" id="GO:0005886">
    <property type="term" value="C:plasma membrane"/>
    <property type="evidence" value="ECO:0007669"/>
    <property type="project" value="UniProtKB-SubCell"/>
</dbReference>
<dbReference type="EMBL" id="NOZR01000001">
    <property type="protein sequence ID" value="OYN82938.1"/>
    <property type="molecule type" value="Genomic_DNA"/>
</dbReference>
<dbReference type="SUPFAM" id="SSF81324">
    <property type="entry name" value="Voltage-gated potassium channels"/>
    <property type="match status" value="1"/>
</dbReference>
<keyword evidence="6" id="KW-1185">Reference proteome</keyword>
<dbReference type="SUPFAM" id="SSF51735">
    <property type="entry name" value="NAD(P)-binding Rossmann-fold domains"/>
    <property type="match status" value="2"/>
</dbReference>
<evidence type="ECO:0000259" key="3">
    <source>
        <dbReference type="PROSITE" id="PS51201"/>
    </source>
</evidence>
<feature type="transmembrane region" description="Helical" evidence="2">
    <location>
        <begin position="286"/>
        <end position="311"/>
    </location>
</feature>
<feature type="transmembrane region" description="Helical" evidence="2">
    <location>
        <begin position="227"/>
        <end position="249"/>
    </location>
</feature>
<dbReference type="OrthoDB" id="440986at2"/>
<dbReference type="InterPro" id="IPR036721">
    <property type="entry name" value="RCK_C_sf"/>
</dbReference>
<gene>
    <name evidence="5" type="ORF">CG716_01715</name>
</gene>
<dbReference type="Pfam" id="PF07885">
    <property type="entry name" value="Ion_trans_2"/>
    <property type="match status" value="1"/>
</dbReference>
<dbReference type="Gene3D" id="3.40.50.720">
    <property type="entry name" value="NAD(P)-binding Rossmann-like Domain"/>
    <property type="match status" value="2"/>
</dbReference>
<dbReference type="InterPro" id="IPR006037">
    <property type="entry name" value="RCK_C"/>
</dbReference>
<dbReference type="GO" id="GO:0008324">
    <property type="term" value="F:monoatomic cation transmembrane transporter activity"/>
    <property type="evidence" value="ECO:0007669"/>
    <property type="project" value="InterPro"/>
</dbReference>
<dbReference type="InterPro" id="IPR036291">
    <property type="entry name" value="NAD(P)-bd_dom_sf"/>
</dbReference>
<organism evidence="5 6">
    <name type="scientific">Mycolicibacterium sphagni</name>
    <dbReference type="NCBI Taxonomy" id="1786"/>
    <lineage>
        <taxon>Bacteria</taxon>
        <taxon>Bacillati</taxon>
        <taxon>Actinomycetota</taxon>
        <taxon>Actinomycetes</taxon>
        <taxon>Mycobacteriales</taxon>
        <taxon>Mycobacteriaceae</taxon>
        <taxon>Mycolicibacterium</taxon>
    </lineage>
</organism>
<dbReference type="GO" id="GO:0006813">
    <property type="term" value="P:potassium ion transport"/>
    <property type="evidence" value="ECO:0007669"/>
    <property type="project" value="InterPro"/>
</dbReference>
<dbReference type="Pfam" id="PF02254">
    <property type="entry name" value="TrkA_N"/>
    <property type="match status" value="2"/>
</dbReference>
<feature type="domain" description="RCK N-terminal" evidence="3">
    <location>
        <begin position="328"/>
        <end position="457"/>
    </location>
</feature>
<name>A0A255DU69_9MYCO</name>
<dbReference type="InterPro" id="IPR003148">
    <property type="entry name" value="RCK_N"/>
</dbReference>
<dbReference type="PANTHER" id="PTHR43833">
    <property type="entry name" value="POTASSIUM CHANNEL PROTEIN 2-RELATED-RELATED"/>
    <property type="match status" value="1"/>
</dbReference>